<keyword evidence="4" id="KW-1185">Reference proteome</keyword>
<dbReference type="CDD" id="cd03801">
    <property type="entry name" value="GT4_PimA-like"/>
    <property type="match status" value="1"/>
</dbReference>
<dbReference type="SUPFAM" id="SSF53756">
    <property type="entry name" value="UDP-Glycosyltransferase/glycogen phosphorylase"/>
    <property type="match status" value="1"/>
</dbReference>
<dbReference type="AlphaFoldDB" id="A0A4V3DPP8"/>
<dbReference type="InterPro" id="IPR028098">
    <property type="entry name" value="Glyco_trans_4-like_N"/>
</dbReference>
<gene>
    <name evidence="3" type="ORF">DFP96_10570</name>
</gene>
<dbReference type="PANTHER" id="PTHR45871:SF1">
    <property type="entry name" value="PHOSPHATIDYLINOSITOL N-ACETYLGLUCOSAMINYLTRANSFERASE SUBUNIT A"/>
    <property type="match status" value="1"/>
</dbReference>
<organism evidence="3 4">
    <name type="scientific">Listeria rocourtiae</name>
    <dbReference type="NCBI Taxonomy" id="647910"/>
    <lineage>
        <taxon>Bacteria</taxon>
        <taxon>Bacillati</taxon>
        <taxon>Bacillota</taxon>
        <taxon>Bacilli</taxon>
        <taxon>Bacillales</taxon>
        <taxon>Listeriaceae</taxon>
        <taxon>Listeria</taxon>
    </lineage>
</organism>
<keyword evidence="3" id="KW-0808">Transferase</keyword>
<dbReference type="Gene3D" id="3.40.50.2000">
    <property type="entry name" value="Glycogen Phosphorylase B"/>
    <property type="match status" value="2"/>
</dbReference>
<dbReference type="RefSeq" id="WP_036071012.1">
    <property type="nucleotide sequence ID" value="NZ_JAASUO010000007.1"/>
</dbReference>
<dbReference type="Pfam" id="PF00534">
    <property type="entry name" value="Glycos_transf_1"/>
    <property type="match status" value="1"/>
</dbReference>
<dbReference type="EMBL" id="SNZK01000005">
    <property type="protein sequence ID" value="TDR53146.1"/>
    <property type="molecule type" value="Genomic_DNA"/>
</dbReference>
<proteinExistence type="predicted"/>
<dbReference type="STRING" id="1265846.PROCOU_08422"/>
<dbReference type="PANTHER" id="PTHR45871">
    <property type="entry name" value="N-ACETYLGLUCOSAMINYL-PHOSPHATIDYLINOSITOL BIOSYNTHETIC PROTEIN"/>
    <property type="match status" value="1"/>
</dbReference>
<dbReference type="InterPro" id="IPR001296">
    <property type="entry name" value="Glyco_trans_1"/>
</dbReference>
<name>A0A4V3DPP8_9LIST</name>
<evidence type="ECO:0000313" key="4">
    <source>
        <dbReference type="Proteomes" id="UP000295558"/>
    </source>
</evidence>
<feature type="domain" description="Glycosyltransferase subfamily 4-like N-terminal" evidence="2">
    <location>
        <begin position="17"/>
        <end position="180"/>
    </location>
</feature>
<evidence type="ECO:0000259" key="1">
    <source>
        <dbReference type="Pfam" id="PF00534"/>
    </source>
</evidence>
<feature type="domain" description="Glycosyl transferase family 1" evidence="1">
    <location>
        <begin position="195"/>
        <end position="358"/>
    </location>
</feature>
<evidence type="ECO:0000313" key="3">
    <source>
        <dbReference type="EMBL" id="TDR53146.1"/>
    </source>
</evidence>
<accession>A0A4V3DPP8</accession>
<dbReference type="Proteomes" id="UP000295558">
    <property type="component" value="Unassembled WGS sequence"/>
</dbReference>
<protein>
    <submittedName>
        <fullName evidence="3">Glycosyltransferase involved in cell wall biosynthesis</fullName>
    </submittedName>
</protein>
<dbReference type="Pfam" id="PF13439">
    <property type="entry name" value="Glyco_transf_4"/>
    <property type="match status" value="1"/>
</dbReference>
<comment type="caution">
    <text evidence="3">The sequence shown here is derived from an EMBL/GenBank/DDBJ whole genome shotgun (WGS) entry which is preliminary data.</text>
</comment>
<evidence type="ECO:0000259" key="2">
    <source>
        <dbReference type="Pfam" id="PF13439"/>
    </source>
</evidence>
<sequence>MTKRRILMLSSDFLPNIGGVAAHVYEVSKQLLQEGHEVTILTKYDGFGWKVREEMLDGLRVIRVPFAPVKKLQDLEYVVRARKIIKELIAREAIDIIHWHTLNKDAKVMRGIRFPKGVIVHTNHFVWFRELYRAGQFAKLQRMIPFTDHIIAPSLEIEEMSRAVFPDGGVTRIPNGVDPTSFYPDRTLGAKTRLEYGIPDDHTVVVTTNRMSEEKGMGYLIDAIPELLRKYEKLSFVMAGDGPELRYFEGKISESTRNNPRVHFTGRIKNSDILPIVNAGDVFLQTSLEEGCSISVLEAMACAKPVVATLVGGNPDIVRHGVTGVIITPKSSDAVARGLEQLISNAEKAALYGENGKKAIYDELNWEQLTKRLVTLYNESLARKLG</sequence>
<reference evidence="3 4" key="1">
    <citation type="submission" date="2019-03" db="EMBL/GenBank/DDBJ databases">
        <title>Genomic Encyclopedia of Type Strains, Phase III (KMG-III): the genomes of soil and plant-associated and newly described type strains.</title>
        <authorList>
            <person name="Whitman W."/>
        </authorList>
    </citation>
    <scope>NUCLEOTIDE SEQUENCE [LARGE SCALE GENOMIC DNA]</scope>
    <source>
        <strain evidence="3 4">CECT 7972</strain>
    </source>
</reference>
<dbReference type="GO" id="GO:0016757">
    <property type="term" value="F:glycosyltransferase activity"/>
    <property type="evidence" value="ECO:0007669"/>
    <property type="project" value="InterPro"/>
</dbReference>